<dbReference type="Proteomes" id="UP000324222">
    <property type="component" value="Unassembled WGS sequence"/>
</dbReference>
<gene>
    <name evidence="1" type="ORF">E2C01_099294</name>
</gene>
<proteinExistence type="predicted"/>
<reference evidence="1 2" key="1">
    <citation type="submission" date="2019-05" db="EMBL/GenBank/DDBJ databases">
        <title>Another draft genome of Portunus trituberculatus and its Hox gene families provides insights of decapod evolution.</title>
        <authorList>
            <person name="Jeong J.-H."/>
            <person name="Song I."/>
            <person name="Kim S."/>
            <person name="Choi T."/>
            <person name="Kim D."/>
            <person name="Ryu S."/>
            <person name="Kim W."/>
        </authorList>
    </citation>
    <scope>NUCLEOTIDE SEQUENCE [LARGE SCALE GENOMIC DNA]</scope>
    <source>
        <tissue evidence="1">Muscle</tissue>
    </source>
</reference>
<evidence type="ECO:0000313" key="1">
    <source>
        <dbReference type="EMBL" id="MPD03652.1"/>
    </source>
</evidence>
<name>A0A5B7JZZ7_PORTR</name>
<accession>A0A5B7JZZ7</accession>
<keyword evidence="2" id="KW-1185">Reference proteome</keyword>
<protein>
    <submittedName>
        <fullName evidence="1">Uncharacterized protein</fullName>
    </submittedName>
</protein>
<sequence length="15" mass="1387">MVSGTSASLPSGGVH</sequence>
<organism evidence="1 2">
    <name type="scientific">Portunus trituberculatus</name>
    <name type="common">Swimming crab</name>
    <name type="synonym">Neptunus trituberculatus</name>
    <dbReference type="NCBI Taxonomy" id="210409"/>
    <lineage>
        <taxon>Eukaryota</taxon>
        <taxon>Metazoa</taxon>
        <taxon>Ecdysozoa</taxon>
        <taxon>Arthropoda</taxon>
        <taxon>Crustacea</taxon>
        <taxon>Multicrustacea</taxon>
        <taxon>Malacostraca</taxon>
        <taxon>Eumalacostraca</taxon>
        <taxon>Eucarida</taxon>
        <taxon>Decapoda</taxon>
        <taxon>Pleocyemata</taxon>
        <taxon>Brachyura</taxon>
        <taxon>Eubrachyura</taxon>
        <taxon>Portunoidea</taxon>
        <taxon>Portunidae</taxon>
        <taxon>Portuninae</taxon>
        <taxon>Portunus</taxon>
    </lineage>
</organism>
<comment type="caution">
    <text evidence="1">The sequence shown here is derived from an EMBL/GenBank/DDBJ whole genome shotgun (WGS) entry which is preliminary data.</text>
</comment>
<evidence type="ECO:0000313" key="2">
    <source>
        <dbReference type="Proteomes" id="UP000324222"/>
    </source>
</evidence>
<dbReference type="EMBL" id="VSRR010137142">
    <property type="protein sequence ID" value="MPD03652.1"/>
    <property type="molecule type" value="Genomic_DNA"/>
</dbReference>